<gene>
    <name evidence="2" type="ORF">BO80DRAFT_456495</name>
</gene>
<organism evidence="2 3">
    <name type="scientific">Aspergillus ibericus CBS 121593</name>
    <dbReference type="NCBI Taxonomy" id="1448316"/>
    <lineage>
        <taxon>Eukaryota</taxon>
        <taxon>Fungi</taxon>
        <taxon>Dikarya</taxon>
        <taxon>Ascomycota</taxon>
        <taxon>Pezizomycotina</taxon>
        <taxon>Eurotiomycetes</taxon>
        <taxon>Eurotiomycetidae</taxon>
        <taxon>Eurotiales</taxon>
        <taxon>Aspergillaceae</taxon>
        <taxon>Aspergillus</taxon>
        <taxon>Aspergillus subgen. Circumdati</taxon>
    </lineage>
</organism>
<dbReference type="GeneID" id="37227040"/>
<dbReference type="EMBL" id="KZ824446">
    <property type="protein sequence ID" value="RAK99471.1"/>
    <property type="molecule type" value="Genomic_DNA"/>
</dbReference>
<protein>
    <recommendedName>
        <fullName evidence="4">Solid-state culture expressed protein</fullName>
    </recommendedName>
</protein>
<feature type="compositionally biased region" description="Basic and acidic residues" evidence="1">
    <location>
        <begin position="341"/>
        <end position="353"/>
    </location>
</feature>
<proteinExistence type="predicted"/>
<accession>A0A395GV80</accession>
<sequence length="490" mass="51341">METLNNTFTNASNSLWGEVHPTQTPDNPLAAQHGDEPLSGIQGKGTATDPYDAGNRDEQPGAPTTRENTAVIPEALASIDVDHARNPKSPSNADFGPKNVFIDEPSRTQKMNYPTGNTTTSGAKQWQSQSGGLPEQRTQRSTYGQGSPVYSDQEGAYPQKSRDLAGTSSATSGAYAYSGQGAQDTLAVRDPASKDQGLKAESSPSSGRVVQSMPDNAGTGSLQKERDSVGPVMTAGVTGKGAKSNIDSAGAGSLQKEKEYASPIVAEGTTSQPGKEKKSLSPRTAEGAVDKQGAVGTIDSAPTLPQGKESASKSIPDGANGVASKSPMDDKEAQLQQKAKSPTEKTAAEKPSMDKSTTSGGIVDSTQKGSKEETTDGTMDSKSPEQKGKDTASADDNATKEVARNNKVSEEALRGPKTPAPREPYEFEKRLDQRRVSRSKQGTDAGKTSDEGAQNKGKESSSSSSHSHNPMTTLKEKVSKVLHHNSSNKS</sequence>
<feature type="compositionally biased region" description="Polar residues" evidence="1">
    <location>
        <begin position="1"/>
        <end position="26"/>
    </location>
</feature>
<evidence type="ECO:0000313" key="2">
    <source>
        <dbReference type="EMBL" id="RAK99471.1"/>
    </source>
</evidence>
<name>A0A395GV80_9EURO</name>
<feature type="compositionally biased region" description="Polar residues" evidence="1">
    <location>
        <begin position="108"/>
        <end position="131"/>
    </location>
</feature>
<feature type="compositionally biased region" description="Polar residues" evidence="1">
    <location>
        <begin position="139"/>
        <end position="150"/>
    </location>
</feature>
<keyword evidence="3" id="KW-1185">Reference proteome</keyword>
<feature type="compositionally biased region" description="Polar residues" evidence="1">
    <location>
        <begin position="354"/>
        <end position="368"/>
    </location>
</feature>
<reference evidence="2 3" key="1">
    <citation type="submission" date="2018-02" db="EMBL/GenBank/DDBJ databases">
        <title>The genomes of Aspergillus section Nigri reveals drivers in fungal speciation.</title>
        <authorList>
            <consortium name="DOE Joint Genome Institute"/>
            <person name="Vesth T.C."/>
            <person name="Nybo J."/>
            <person name="Theobald S."/>
            <person name="Brandl J."/>
            <person name="Frisvad J.C."/>
            <person name="Nielsen K.F."/>
            <person name="Lyhne E.K."/>
            <person name="Kogle M.E."/>
            <person name="Kuo A."/>
            <person name="Riley R."/>
            <person name="Clum A."/>
            <person name="Nolan M."/>
            <person name="Lipzen A."/>
            <person name="Salamov A."/>
            <person name="Henrissat B."/>
            <person name="Wiebenga A."/>
            <person name="De vries R.P."/>
            <person name="Grigoriev I.V."/>
            <person name="Mortensen U.H."/>
            <person name="Andersen M.R."/>
            <person name="Baker S.E."/>
        </authorList>
    </citation>
    <scope>NUCLEOTIDE SEQUENCE [LARGE SCALE GENOMIC DNA]</scope>
    <source>
        <strain evidence="2 3">CBS 121593</strain>
    </source>
</reference>
<dbReference type="VEuPathDB" id="FungiDB:BO80DRAFT_456495"/>
<dbReference type="AlphaFoldDB" id="A0A395GV80"/>
<dbReference type="STRING" id="1448316.A0A395GV80"/>
<dbReference type="OrthoDB" id="5388207at2759"/>
<evidence type="ECO:0000313" key="3">
    <source>
        <dbReference type="Proteomes" id="UP000249402"/>
    </source>
</evidence>
<feature type="compositionally biased region" description="Basic and acidic residues" evidence="1">
    <location>
        <begin position="382"/>
        <end position="414"/>
    </location>
</feature>
<feature type="compositionally biased region" description="Basic and acidic residues" evidence="1">
    <location>
        <begin position="423"/>
        <end position="435"/>
    </location>
</feature>
<dbReference type="Proteomes" id="UP000249402">
    <property type="component" value="Unassembled WGS sequence"/>
</dbReference>
<feature type="region of interest" description="Disordered" evidence="1">
    <location>
        <begin position="1"/>
        <end position="490"/>
    </location>
</feature>
<feature type="compositionally biased region" description="Low complexity" evidence="1">
    <location>
        <begin position="165"/>
        <end position="183"/>
    </location>
</feature>
<evidence type="ECO:0008006" key="4">
    <source>
        <dbReference type="Google" id="ProtNLM"/>
    </source>
</evidence>
<dbReference type="RefSeq" id="XP_025573799.1">
    <property type="nucleotide sequence ID" value="XM_025722175.1"/>
</dbReference>
<evidence type="ECO:0000256" key="1">
    <source>
        <dbReference type="SAM" id="MobiDB-lite"/>
    </source>
</evidence>